<feature type="signal peptide" evidence="7">
    <location>
        <begin position="1"/>
        <end position="23"/>
    </location>
</feature>
<accession>A0A1S3JZ77</accession>
<comment type="caution">
    <text evidence="5">Lacks conserved residue(s) required for the propagation of feature annotation.</text>
</comment>
<dbReference type="SUPFAM" id="SSF82895">
    <property type="entry name" value="TSP-1 type 1 repeat"/>
    <property type="match status" value="3"/>
</dbReference>
<dbReference type="CDD" id="cd00033">
    <property type="entry name" value="CCP"/>
    <property type="match status" value="2"/>
</dbReference>
<dbReference type="InterPro" id="IPR035976">
    <property type="entry name" value="Sushi/SCR/CCP_sf"/>
</dbReference>
<name>A0A1S3JZ77_LINAN</name>
<dbReference type="GeneID" id="106177470"/>
<feature type="domain" description="C-type lectin" evidence="9">
    <location>
        <begin position="36"/>
        <end position="156"/>
    </location>
</feature>
<dbReference type="FunFam" id="2.20.100.10:FF:000001">
    <property type="entry name" value="semaphorin-5A isoform X1"/>
    <property type="match status" value="2"/>
</dbReference>
<dbReference type="PROSITE" id="PS50041">
    <property type="entry name" value="C_TYPE_LECTIN_2"/>
    <property type="match status" value="2"/>
</dbReference>
<evidence type="ECO:0000256" key="2">
    <source>
        <dbReference type="ARBA" id="ARBA00022729"/>
    </source>
</evidence>
<dbReference type="SMART" id="SM01411">
    <property type="entry name" value="Ephrin_rec_like"/>
    <property type="match status" value="2"/>
</dbReference>
<dbReference type="AlphaFoldDB" id="A0A1S3JZ77"/>
<dbReference type="SMART" id="SM00032">
    <property type="entry name" value="CCP"/>
    <property type="match status" value="2"/>
</dbReference>
<evidence type="ECO:0000259" key="9">
    <source>
        <dbReference type="PROSITE" id="PS50041"/>
    </source>
</evidence>
<feature type="chain" id="PRO_5010226400" evidence="7">
    <location>
        <begin position="24"/>
        <end position="982"/>
    </location>
</feature>
<dbReference type="OrthoDB" id="7950296at2759"/>
<sequence length="982" mass="107466">MKSVLVVVVATLFLSSNLHSSSASKHCPTDRGYRWVGSYCLRFVNNKVSWDSASDVCKNEGGHLLRLDDRSKMNYLTKWMRDNDLWNWYWVDGKDIGDKNFVWSSNGQQVGSNLWLIGEPNHLLGSRPFCARLKAGFSDGLADTGCSYGSQPYVCENESENGEWGEWGSWTPCSLSCGSGRQSRSRSCDNPKPNGLGATCPGSSYEIQTCNTQPCPVDGAWAAWAGWALCSKTCGGGTMMRSRTCTNPKPNYGGKDCVQGNAAQTIKCNENDCPIDGAWADWSGWTKCTRTCGGGTMMRSRTCTNPKPQHGGKDCTQGNATQLTQCNLSDCPTCQLHDVPGTTRSVLGPRLKENESVRYYCLPEYKLVGGSEIRTCQANGSLSNEEPKCTKCCGEARNIPNGLPDVPSGLCFGDTVTYQCESGYKLSNDTTITCMSPDEWRYIELPKCEADGNCNSSAIAGPAGGYKACSGSDTDKVCYMHCSNGKTYTSDHSIFECGAKTGWEWKVPMRGGNNYLRGTVGKCEVPDDPVRLLMFLEGCDLTLQTSELTEALKKEIKKEMMKKLDALNICSDPCQIRDIEIETIKANIYRRVVPQEKLLRMKITLFAAPPKGSVTTEQSARIELSKAMKLLNTKAAALKQAILSQSITLHINGTPAKVGGTNLRISGPSLACPAGSIRKAFECFNCPAGTYHNEAEKKCSSCPFGQYQDERGQMSCKLCPNGTTTDRIGVTNSSQCREYEGCDCGIHPCTLNDTAFKCDCLPGYEDTNGTCTDIDECFTDVCPPNSRCINKEGSYRCECLAGFKGGPCTDIDECIIPSTCSDPRTQCVNTVGSYDCICRRGFYGDNCERNCPVGFVQGDSSCYLITEKMVTSDDGRLMCERAYNGSHLVDVKDKRTFKFVTKILQASGSYWTGLNDRSQEGKFVYSDGSQMSAYSEWGNGNAQPSFNDPTKNCVIIDGSAAFMWSVVDCNEKHLALCELERG</sequence>
<dbReference type="RefSeq" id="XP_013415703.1">
    <property type="nucleotide sequence ID" value="XM_013560249.2"/>
</dbReference>
<feature type="domain" description="EGF-like" evidence="8">
    <location>
        <begin position="810"/>
        <end position="848"/>
    </location>
</feature>
<evidence type="ECO:0000259" key="10">
    <source>
        <dbReference type="PROSITE" id="PS50923"/>
    </source>
</evidence>
<feature type="domain" description="Sushi" evidence="10">
    <location>
        <begin position="391"/>
        <end position="450"/>
    </location>
</feature>
<keyword evidence="2 7" id="KW-0732">Signal</keyword>
<dbReference type="InterPro" id="IPR049883">
    <property type="entry name" value="NOTCH1_EGF-like"/>
</dbReference>
<dbReference type="Gene3D" id="2.20.100.10">
    <property type="entry name" value="Thrombospondin type-1 (TSP1) repeat"/>
    <property type="match status" value="3"/>
</dbReference>
<dbReference type="InterPro" id="IPR018097">
    <property type="entry name" value="EGF_Ca-bd_CS"/>
</dbReference>
<keyword evidence="1 5" id="KW-0245">EGF-like domain</keyword>
<feature type="disulfide bond" evidence="5">
    <location>
        <begin position="838"/>
        <end position="847"/>
    </location>
</feature>
<keyword evidence="6" id="KW-0768">Sushi</keyword>
<dbReference type="InterPro" id="IPR016186">
    <property type="entry name" value="C-type_lectin-like/link_sf"/>
</dbReference>
<dbReference type="PANTHER" id="PTHR22906">
    <property type="entry name" value="PROPERDIN"/>
    <property type="match status" value="1"/>
</dbReference>
<dbReference type="SMART" id="SM00034">
    <property type="entry name" value="CLECT"/>
    <property type="match status" value="2"/>
</dbReference>
<dbReference type="InterPro" id="IPR000152">
    <property type="entry name" value="EGF-type_Asp/Asn_hydroxyl_site"/>
</dbReference>
<dbReference type="SUPFAM" id="SSF56436">
    <property type="entry name" value="C-type lectin-like"/>
    <property type="match status" value="2"/>
</dbReference>
<evidence type="ECO:0000256" key="5">
    <source>
        <dbReference type="PROSITE-ProRule" id="PRU00076"/>
    </source>
</evidence>
<dbReference type="FunFam" id="2.20.100.10:FF:000002">
    <property type="entry name" value="Unc-5 netrin receptor C"/>
    <property type="match status" value="1"/>
</dbReference>
<dbReference type="SMART" id="SM00179">
    <property type="entry name" value="EGF_CA"/>
    <property type="match status" value="2"/>
</dbReference>
<evidence type="ECO:0000313" key="11">
    <source>
        <dbReference type="Proteomes" id="UP000085678"/>
    </source>
</evidence>
<dbReference type="Pfam" id="PF00090">
    <property type="entry name" value="TSP_1"/>
    <property type="match status" value="3"/>
</dbReference>
<dbReference type="PROSITE" id="PS50026">
    <property type="entry name" value="EGF_3"/>
    <property type="match status" value="2"/>
</dbReference>
<evidence type="ECO:0000256" key="7">
    <source>
        <dbReference type="SAM" id="SignalP"/>
    </source>
</evidence>
<dbReference type="PROSITE" id="PS01186">
    <property type="entry name" value="EGF_2"/>
    <property type="match status" value="1"/>
</dbReference>
<dbReference type="PANTHER" id="PTHR22906:SF21">
    <property type="entry name" value="SEMA DOMAIN-CONTAINING PROTEIN"/>
    <property type="match status" value="1"/>
</dbReference>
<dbReference type="InterPro" id="IPR000436">
    <property type="entry name" value="Sushi_SCR_CCP_dom"/>
</dbReference>
<dbReference type="CDD" id="cd00037">
    <property type="entry name" value="CLECT"/>
    <property type="match status" value="2"/>
</dbReference>
<gene>
    <name evidence="12" type="primary">LOC106177470</name>
</gene>
<feature type="domain" description="C-type lectin" evidence="9">
    <location>
        <begin position="858"/>
        <end position="978"/>
    </location>
</feature>
<dbReference type="SUPFAM" id="SSF57196">
    <property type="entry name" value="EGF/Laminin"/>
    <property type="match status" value="2"/>
</dbReference>
<dbReference type="Pfam" id="PF07699">
    <property type="entry name" value="Ephrin_rec_like"/>
    <property type="match status" value="1"/>
</dbReference>
<dbReference type="PRINTS" id="PR01705">
    <property type="entry name" value="TSP1REPEAT"/>
</dbReference>
<dbReference type="GO" id="GO:0005509">
    <property type="term" value="F:calcium ion binding"/>
    <property type="evidence" value="ECO:0007669"/>
    <property type="project" value="InterPro"/>
</dbReference>
<dbReference type="InterPro" id="IPR001881">
    <property type="entry name" value="EGF-like_Ca-bd_dom"/>
</dbReference>
<feature type="domain" description="EGF-like" evidence="8">
    <location>
        <begin position="773"/>
        <end position="809"/>
    </location>
</feature>
<dbReference type="PROSITE" id="PS01187">
    <property type="entry name" value="EGF_CA"/>
    <property type="match status" value="2"/>
</dbReference>
<dbReference type="SMART" id="SM00181">
    <property type="entry name" value="EGF"/>
    <property type="match status" value="3"/>
</dbReference>
<feature type="disulfide bond" evidence="5">
    <location>
        <begin position="799"/>
        <end position="808"/>
    </location>
</feature>
<evidence type="ECO:0000256" key="4">
    <source>
        <dbReference type="ARBA" id="ARBA00023157"/>
    </source>
</evidence>
<dbReference type="InParanoid" id="A0A1S3JZ77"/>
<protein>
    <submittedName>
        <fullName evidence="12">Signal peptide, CUB and EGF-like domain-containing protein 1</fullName>
    </submittedName>
</protein>
<evidence type="ECO:0000259" key="8">
    <source>
        <dbReference type="PROSITE" id="PS50026"/>
    </source>
</evidence>
<organism evidence="11 12">
    <name type="scientific">Lingula anatina</name>
    <name type="common">Brachiopod</name>
    <name type="synonym">Lingula unguis</name>
    <dbReference type="NCBI Taxonomy" id="7574"/>
    <lineage>
        <taxon>Eukaryota</taxon>
        <taxon>Metazoa</taxon>
        <taxon>Spiralia</taxon>
        <taxon>Lophotrochozoa</taxon>
        <taxon>Brachiopoda</taxon>
        <taxon>Linguliformea</taxon>
        <taxon>Lingulata</taxon>
        <taxon>Lingulida</taxon>
        <taxon>Linguloidea</taxon>
        <taxon>Lingulidae</taxon>
        <taxon>Lingula</taxon>
    </lineage>
</organism>
<dbReference type="PROSITE" id="PS50923">
    <property type="entry name" value="SUSHI"/>
    <property type="match status" value="1"/>
</dbReference>
<dbReference type="InterPro" id="IPR001304">
    <property type="entry name" value="C-type_lectin-like"/>
</dbReference>
<dbReference type="Gene3D" id="2.10.50.10">
    <property type="entry name" value="Tumor Necrosis Factor Receptor, subunit A, domain 2"/>
    <property type="match status" value="1"/>
</dbReference>
<dbReference type="PROSITE" id="PS50092">
    <property type="entry name" value="TSP1"/>
    <property type="match status" value="3"/>
</dbReference>
<dbReference type="InterPro" id="IPR036383">
    <property type="entry name" value="TSP1_rpt_sf"/>
</dbReference>
<evidence type="ECO:0000256" key="6">
    <source>
        <dbReference type="PROSITE-ProRule" id="PRU00302"/>
    </source>
</evidence>
<evidence type="ECO:0000313" key="12">
    <source>
        <dbReference type="RefSeq" id="XP_013415703.1"/>
    </source>
</evidence>
<keyword evidence="4 5" id="KW-1015">Disulfide bond</keyword>
<keyword evidence="11" id="KW-1185">Reference proteome</keyword>
<dbReference type="PROSITE" id="PS00022">
    <property type="entry name" value="EGF_1"/>
    <property type="match status" value="2"/>
</dbReference>
<dbReference type="Pfam" id="PF00059">
    <property type="entry name" value="Lectin_C"/>
    <property type="match status" value="2"/>
</dbReference>
<dbReference type="Gene3D" id="2.10.25.10">
    <property type="entry name" value="Laminin"/>
    <property type="match status" value="2"/>
</dbReference>
<dbReference type="InterPro" id="IPR000742">
    <property type="entry name" value="EGF"/>
</dbReference>
<dbReference type="PROSITE" id="PS00010">
    <property type="entry name" value="ASX_HYDROXYL"/>
    <property type="match status" value="2"/>
</dbReference>
<dbReference type="Pfam" id="PF07645">
    <property type="entry name" value="EGF_CA"/>
    <property type="match status" value="2"/>
</dbReference>
<dbReference type="SUPFAM" id="SSF57535">
    <property type="entry name" value="Complement control module/SCR domain"/>
    <property type="match status" value="2"/>
</dbReference>
<reference evidence="12" key="1">
    <citation type="submission" date="2025-08" db="UniProtKB">
        <authorList>
            <consortium name="RefSeq"/>
        </authorList>
    </citation>
    <scope>IDENTIFICATION</scope>
    <source>
        <tissue evidence="12">Gonads</tissue>
    </source>
</reference>
<dbReference type="InterPro" id="IPR016187">
    <property type="entry name" value="CTDL_fold"/>
</dbReference>
<dbReference type="Gene3D" id="3.10.100.10">
    <property type="entry name" value="Mannose-Binding Protein A, subunit A"/>
    <property type="match status" value="2"/>
</dbReference>
<dbReference type="CDD" id="cd00054">
    <property type="entry name" value="EGF_CA"/>
    <property type="match status" value="2"/>
</dbReference>
<evidence type="ECO:0000256" key="1">
    <source>
        <dbReference type="ARBA" id="ARBA00022536"/>
    </source>
</evidence>
<evidence type="ECO:0000256" key="3">
    <source>
        <dbReference type="ARBA" id="ARBA00022737"/>
    </source>
</evidence>
<dbReference type="Proteomes" id="UP000085678">
    <property type="component" value="Unplaced"/>
</dbReference>
<dbReference type="FunFam" id="2.10.25.10:FF:000038">
    <property type="entry name" value="Fibrillin 2"/>
    <property type="match status" value="2"/>
</dbReference>
<dbReference type="KEGG" id="lak:106177470"/>
<dbReference type="Pfam" id="PF00084">
    <property type="entry name" value="Sushi"/>
    <property type="match status" value="2"/>
</dbReference>
<dbReference type="SMART" id="SM00209">
    <property type="entry name" value="TSP1"/>
    <property type="match status" value="3"/>
</dbReference>
<keyword evidence="3" id="KW-0677">Repeat</keyword>
<proteinExistence type="predicted"/>
<dbReference type="InterPro" id="IPR052065">
    <property type="entry name" value="Compl_asym_regulator"/>
</dbReference>
<dbReference type="InterPro" id="IPR000884">
    <property type="entry name" value="TSP1_rpt"/>
</dbReference>
<dbReference type="Gene3D" id="2.10.70.10">
    <property type="entry name" value="Complement Module, domain 1"/>
    <property type="match status" value="2"/>
</dbReference>
<dbReference type="InterPro" id="IPR011641">
    <property type="entry name" value="Tyr-kin_ephrin_A/B_rcpt-like"/>
</dbReference>